<organism evidence="2 3">
    <name type="scientific">Sulfurihydrogenibium azorense (strain DSM 15241 / OCM 825 / Az-Fu1)</name>
    <dbReference type="NCBI Taxonomy" id="204536"/>
    <lineage>
        <taxon>Bacteria</taxon>
        <taxon>Pseudomonadati</taxon>
        <taxon>Aquificota</taxon>
        <taxon>Aquificia</taxon>
        <taxon>Aquificales</taxon>
        <taxon>Hydrogenothermaceae</taxon>
        <taxon>Sulfurihydrogenibium</taxon>
    </lineage>
</organism>
<keyword evidence="3" id="KW-1185">Reference proteome</keyword>
<accession>C1DUC1</accession>
<feature type="domain" description="LptD C-terminal" evidence="1">
    <location>
        <begin position="267"/>
        <end position="602"/>
    </location>
</feature>
<name>C1DUC1_SULAA</name>
<dbReference type="InterPro" id="IPR050218">
    <property type="entry name" value="LptD"/>
</dbReference>
<dbReference type="Proteomes" id="UP000001369">
    <property type="component" value="Chromosome"/>
</dbReference>
<dbReference type="HOGENOM" id="CLU_009039_4_1_0"/>
<dbReference type="STRING" id="204536.SULAZ_0724"/>
<evidence type="ECO:0000313" key="3">
    <source>
        <dbReference type="Proteomes" id="UP000001369"/>
    </source>
</evidence>
<dbReference type="PANTHER" id="PTHR30189">
    <property type="entry name" value="LPS-ASSEMBLY PROTEIN"/>
    <property type="match status" value="1"/>
</dbReference>
<dbReference type="InterPro" id="IPR007543">
    <property type="entry name" value="LptD_C"/>
</dbReference>
<dbReference type="KEGG" id="saf:SULAZ_0724"/>
<proteinExistence type="predicted"/>
<protein>
    <submittedName>
        <fullName evidence="2">Organic solvent tolerance protein</fullName>
    </submittedName>
</protein>
<dbReference type="eggNOG" id="COG1452">
    <property type="taxonomic scope" value="Bacteria"/>
</dbReference>
<dbReference type="GO" id="GO:0061024">
    <property type="term" value="P:membrane organization"/>
    <property type="evidence" value="ECO:0007669"/>
    <property type="project" value="InterPro"/>
</dbReference>
<dbReference type="PANTHER" id="PTHR30189:SF1">
    <property type="entry name" value="LPS-ASSEMBLY PROTEIN LPTD"/>
    <property type="match status" value="1"/>
</dbReference>
<dbReference type="Pfam" id="PF04453">
    <property type="entry name" value="LptD"/>
    <property type="match status" value="1"/>
</dbReference>
<reference evidence="2 3" key="1">
    <citation type="journal article" date="2009" name="J. Bacteriol.">
        <title>Complete and draft genome sequences of six members of the Aquificales.</title>
        <authorList>
            <person name="Reysenbach A.L."/>
            <person name="Hamamura N."/>
            <person name="Podar M."/>
            <person name="Griffiths E."/>
            <person name="Ferreira S."/>
            <person name="Hochstein R."/>
            <person name="Heidelberg J."/>
            <person name="Johnson J."/>
            <person name="Mead D."/>
            <person name="Pohorille A."/>
            <person name="Sarmiento M."/>
            <person name="Schweighofer K."/>
            <person name="Seshadri R."/>
            <person name="Voytek M.A."/>
        </authorList>
    </citation>
    <scope>NUCLEOTIDE SEQUENCE [LARGE SCALE GENOMIC DNA]</scope>
    <source>
        <strain evidence="3">Az-Fu1 / DSM 15241 / OCM 825</strain>
    </source>
</reference>
<sequence length="669" mass="79918">MRFIFLFLLTFFVFTYGEVNNVLIESDSVERDKDDVITAKGNVVITYFDKVLKSDVVIYDTKNKKITLPQKFYIKTKTFEGTGSKGWFSIEDDEGEIFDYEGTVDGVYSVRGKYLKKVKDTYYFTDGEFSSCPFNQYDWNIKAKSGKLKENDKLQAYNMTFRFCRIPIFYTPYFSYPTIDRKSGLLQPIIGQDTYNTFVYKQPIFFVINDSSDITITTDYRNKQGFGLSTEYRKLFDKGVYLNSQIDLFKEKSNGSWWQNRDKTPITNRWRVRLDTNYSPFNNWQIYTKIDIPSDKYFFEDFYNFSFLKYTAFTQSYITARTGTKDYLLETNLNYFYDLTAPNNKQTLQKLPEIRFYWKERQFFNLPVFYDFLSESTYFYRQEGTSGLRFDNILRLSNYTYFGSILNNIELSPRLTLYLNTKNQNTIDTRFLIPIKNTTQTTFIKTYPNFNHIIIPQISFEYISKVNQSNLPIYDRNDRINEKEDIDLTLYNILNFKNDYFLRWKLSQGYSFLDHYYIGDTKYNSKTKPLENSIFLNIKGYILDSILYYDWDKRNISRTVSSASIPIYKYATYSVSYIEDKGDTQQNKQISNALSINYLNYSFNGYILTNLQQKYTQRKMFTFNWNRGCWSLSLGYLDDYNITTQKHYKTIYVMINILDIHYKFPFVRN</sequence>
<dbReference type="GO" id="GO:1990351">
    <property type="term" value="C:transporter complex"/>
    <property type="evidence" value="ECO:0007669"/>
    <property type="project" value="TreeGrafter"/>
</dbReference>
<dbReference type="OrthoDB" id="9760225at2"/>
<evidence type="ECO:0000259" key="1">
    <source>
        <dbReference type="Pfam" id="PF04453"/>
    </source>
</evidence>
<dbReference type="GO" id="GO:0009279">
    <property type="term" value="C:cell outer membrane"/>
    <property type="evidence" value="ECO:0007669"/>
    <property type="project" value="TreeGrafter"/>
</dbReference>
<evidence type="ECO:0000313" key="2">
    <source>
        <dbReference type="EMBL" id="ACN98890.1"/>
    </source>
</evidence>
<dbReference type="AlphaFoldDB" id="C1DUC1"/>
<dbReference type="EMBL" id="CP001229">
    <property type="protein sequence ID" value="ACN98890.1"/>
    <property type="molecule type" value="Genomic_DNA"/>
</dbReference>
<gene>
    <name evidence="2" type="ordered locus">SULAZ_0724</name>
</gene>